<evidence type="ECO:0000256" key="2">
    <source>
        <dbReference type="ARBA" id="ARBA00022448"/>
    </source>
</evidence>
<evidence type="ECO:0000313" key="9">
    <source>
        <dbReference type="EMBL" id="MFC0531592.1"/>
    </source>
</evidence>
<evidence type="ECO:0000256" key="4">
    <source>
        <dbReference type="ARBA" id="ARBA00022692"/>
    </source>
</evidence>
<evidence type="ECO:0000259" key="8">
    <source>
        <dbReference type="PROSITE" id="PS50928"/>
    </source>
</evidence>
<dbReference type="Gene3D" id="1.10.3720.10">
    <property type="entry name" value="MetI-like"/>
    <property type="match status" value="1"/>
</dbReference>
<dbReference type="RefSeq" id="WP_377256264.1">
    <property type="nucleotide sequence ID" value="NZ_JBHLUH010000060.1"/>
</dbReference>
<comment type="subcellular location">
    <subcellularLocation>
        <location evidence="1 7">Cell membrane</location>
        <topology evidence="1 7">Multi-pass membrane protein</topology>
    </subcellularLocation>
</comment>
<feature type="transmembrane region" description="Helical" evidence="7">
    <location>
        <begin position="151"/>
        <end position="170"/>
    </location>
</feature>
<name>A0ABV6MA67_9ACTN</name>
<keyword evidence="5 7" id="KW-1133">Transmembrane helix</keyword>
<evidence type="ECO:0000256" key="7">
    <source>
        <dbReference type="RuleBase" id="RU363032"/>
    </source>
</evidence>
<protein>
    <submittedName>
        <fullName evidence="9">ABC transporter permease</fullName>
    </submittedName>
</protein>
<organism evidence="9 10">
    <name type="scientific">Phytohabitans kaempferiae</name>
    <dbReference type="NCBI Taxonomy" id="1620943"/>
    <lineage>
        <taxon>Bacteria</taxon>
        <taxon>Bacillati</taxon>
        <taxon>Actinomycetota</taxon>
        <taxon>Actinomycetes</taxon>
        <taxon>Micromonosporales</taxon>
        <taxon>Micromonosporaceae</taxon>
    </lineage>
</organism>
<dbReference type="InterPro" id="IPR000515">
    <property type="entry name" value="MetI-like"/>
</dbReference>
<comment type="similarity">
    <text evidence="7">Belongs to the binding-protein-dependent transport system permease family.</text>
</comment>
<feature type="transmembrane region" description="Helical" evidence="7">
    <location>
        <begin position="92"/>
        <end position="115"/>
    </location>
</feature>
<feature type="transmembrane region" description="Helical" evidence="7">
    <location>
        <begin position="127"/>
        <end position="145"/>
    </location>
</feature>
<evidence type="ECO:0000256" key="1">
    <source>
        <dbReference type="ARBA" id="ARBA00004651"/>
    </source>
</evidence>
<keyword evidence="4 7" id="KW-0812">Transmembrane</keyword>
<gene>
    <name evidence="9" type="ORF">ACFFIA_28490</name>
</gene>
<dbReference type="SUPFAM" id="SSF161098">
    <property type="entry name" value="MetI-like"/>
    <property type="match status" value="1"/>
</dbReference>
<evidence type="ECO:0000256" key="3">
    <source>
        <dbReference type="ARBA" id="ARBA00022475"/>
    </source>
</evidence>
<evidence type="ECO:0000256" key="5">
    <source>
        <dbReference type="ARBA" id="ARBA00022989"/>
    </source>
</evidence>
<dbReference type="PANTHER" id="PTHR43386">
    <property type="entry name" value="OLIGOPEPTIDE TRANSPORT SYSTEM PERMEASE PROTEIN APPC"/>
    <property type="match status" value="1"/>
</dbReference>
<dbReference type="EMBL" id="JBHLUH010000060">
    <property type="protein sequence ID" value="MFC0531592.1"/>
    <property type="molecule type" value="Genomic_DNA"/>
</dbReference>
<keyword evidence="6 7" id="KW-0472">Membrane</keyword>
<feature type="transmembrane region" description="Helical" evidence="7">
    <location>
        <begin position="256"/>
        <end position="281"/>
    </location>
</feature>
<evidence type="ECO:0000256" key="6">
    <source>
        <dbReference type="ARBA" id="ARBA00023136"/>
    </source>
</evidence>
<keyword evidence="10" id="KW-1185">Reference proteome</keyword>
<keyword evidence="2 7" id="KW-0813">Transport</keyword>
<reference evidence="9 10" key="1">
    <citation type="submission" date="2024-09" db="EMBL/GenBank/DDBJ databases">
        <authorList>
            <person name="Sun Q."/>
            <person name="Mori K."/>
        </authorList>
    </citation>
    <scope>NUCLEOTIDE SEQUENCE [LARGE SCALE GENOMIC DNA]</scope>
    <source>
        <strain evidence="9 10">TBRC 3947</strain>
    </source>
</reference>
<accession>A0ABV6MA67</accession>
<evidence type="ECO:0000313" key="10">
    <source>
        <dbReference type="Proteomes" id="UP001589867"/>
    </source>
</evidence>
<comment type="caution">
    <text evidence="9">The sequence shown here is derived from an EMBL/GenBank/DDBJ whole genome shotgun (WGS) entry which is preliminary data.</text>
</comment>
<feature type="domain" description="ABC transmembrane type-1" evidence="8">
    <location>
        <begin position="88"/>
        <end position="278"/>
    </location>
</feature>
<sequence>MSGQVIAAATAPPSTPRSLRGTGAWGLALGVGILAAVLLATLLAPLYLPFDPLEANLPDQYLPPGTDGHIFGTDRSGFDIFSRVIYGARYDLLIALIAIAVALVVGVPLGLLAGYRGRATDTVISRLLDVFQAFPLLVLAIAVLGAFGRGIWITGIVIGIVSAPTFVRLVREQTRTIRDRMFVEAARCSGFTEFQIMRRYVLPANLGVIYTQAATSAAWAILLAAALGFVGVGVPVPLPEWGYMISTGTEGLTRGIWWTSVFPGLAIVLLALAFTLIGESLSRWADPRRRRSR</sequence>
<dbReference type="Pfam" id="PF00528">
    <property type="entry name" value="BPD_transp_1"/>
    <property type="match status" value="1"/>
</dbReference>
<feature type="transmembrane region" description="Helical" evidence="7">
    <location>
        <begin position="24"/>
        <end position="48"/>
    </location>
</feature>
<dbReference type="InterPro" id="IPR050366">
    <property type="entry name" value="BP-dependent_transpt_permease"/>
</dbReference>
<feature type="transmembrane region" description="Helical" evidence="7">
    <location>
        <begin position="217"/>
        <end position="236"/>
    </location>
</feature>
<dbReference type="PANTHER" id="PTHR43386:SF25">
    <property type="entry name" value="PEPTIDE ABC TRANSPORTER PERMEASE PROTEIN"/>
    <property type="match status" value="1"/>
</dbReference>
<keyword evidence="3" id="KW-1003">Cell membrane</keyword>
<dbReference type="CDD" id="cd06261">
    <property type="entry name" value="TM_PBP2"/>
    <property type="match status" value="1"/>
</dbReference>
<dbReference type="PROSITE" id="PS50928">
    <property type="entry name" value="ABC_TM1"/>
    <property type="match status" value="1"/>
</dbReference>
<dbReference type="Proteomes" id="UP001589867">
    <property type="component" value="Unassembled WGS sequence"/>
</dbReference>
<dbReference type="InterPro" id="IPR035906">
    <property type="entry name" value="MetI-like_sf"/>
</dbReference>
<proteinExistence type="inferred from homology"/>